<reference evidence="1 2" key="1">
    <citation type="journal article" date="2019" name="Environ. Microbiol.">
        <title>Species interactions and distinct microbial communities in high Arctic permafrost affected cryosols are associated with the CH4 and CO2 gas fluxes.</title>
        <authorList>
            <person name="Altshuler I."/>
            <person name="Hamel J."/>
            <person name="Turney S."/>
            <person name="Magnuson E."/>
            <person name="Levesque R."/>
            <person name="Greer C."/>
            <person name="Whyte L.G."/>
        </authorList>
    </citation>
    <scope>NUCLEOTIDE SEQUENCE [LARGE SCALE GENOMIC DNA]</scope>
    <source>
        <strain evidence="1 2">S9.3B</strain>
    </source>
</reference>
<accession>A0A502F8L2</accession>
<comment type="caution">
    <text evidence="1">The sequence shown here is derived from an EMBL/GenBank/DDBJ whole genome shotgun (WGS) entry which is preliminary data.</text>
</comment>
<proteinExistence type="predicted"/>
<evidence type="ECO:0000313" key="1">
    <source>
        <dbReference type="EMBL" id="TPG45690.1"/>
    </source>
</evidence>
<dbReference type="AlphaFoldDB" id="A0A502F8L2"/>
<gene>
    <name evidence="1" type="ORF">EAH89_26165</name>
</gene>
<organism evidence="1 2">
    <name type="scientific">Muricoccus nepalensis</name>
    <dbReference type="NCBI Taxonomy" id="1854500"/>
    <lineage>
        <taxon>Bacteria</taxon>
        <taxon>Pseudomonadati</taxon>
        <taxon>Pseudomonadota</taxon>
        <taxon>Alphaproteobacteria</taxon>
        <taxon>Acetobacterales</taxon>
        <taxon>Roseomonadaceae</taxon>
        <taxon>Muricoccus</taxon>
    </lineage>
</organism>
<dbReference type="Proteomes" id="UP000317078">
    <property type="component" value="Unassembled WGS sequence"/>
</dbReference>
<evidence type="ECO:0000313" key="2">
    <source>
        <dbReference type="Proteomes" id="UP000317078"/>
    </source>
</evidence>
<keyword evidence="2" id="KW-1185">Reference proteome</keyword>
<name>A0A502F8L2_9PROT</name>
<dbReference type="RefSeq" id="WP_140886673.1">
    <property type="nucleotide sequence ID" value="NZ_RCZP01000046.1"/>
</dbReference>
<sequence>MSEAFDFRALVARAADDNPDAAVYAAIDRMADAREMGRQAWRGTQRHIKAGQAHLDALSDLAAAQPETIEGLLAKLRWAADRMHRAPIFEAQHSALLNAIAWLEPKKPTRPHRRTKGGAA</sequence>
<dbReference type="EMBL" id="RCZP01000046">
    <property type="protein sequence ID" value="TPG45690.1"/>
    <property type="molecule type" value="Genomic_DNA"/>
</dbReference>
<protein>
    <submittedName>
        <fullName evidence="1">Uncharacterized protein</fullName>
    </submittedName>
</protein>